<gene>
    <name evidence="2" type="ORF">AKAME5_000640500</name>
</gene>
<organism evidence="2 3">
    <name type="scientific">Lates japonicus</name>
    <name type="common">Japanese lates</name>
    <dbReference type="NCBI Taxonomy" id="270547"/>
    <lineage>
        <taxon>Eukaryota</taxon>
        <taxon>Metazoa</taxon>
        <taxon>Chordata</taxon>
        <taxon>Craniata</taxon>
        <taxon>Vertebrata</taxon>
        <taxon>Euteleostomi</taxon>
        <taxon>Actinopterygii</taxon>
        <taxon>Neopterygii</taxon>
        <taxon>Teleostei</taxon>
        <taxon>Neoteleostei</taxon>
        <taxon>Acanthomorphata</taxon>
        <taxon>Carangaria</taxon>
        <taxon>Carangaria incertae sedis</taxon>
        <taxon>Centropomidae</taxon>
        <taxon>Lates</taxon>
    </lineage>
</organism>
<accession>A0AAD3R2J5</accession>
<proteinExistence type="predicted"/>
<evidence type="ECO:0000313" key="3">
    <source>
        <dbReference type="Proteomes" id="UP001279410"/>
    </source>
</evidence>
<name>A0AAD3R2J5_LATJO</name>
<evidence type="ECO:0000256" key="1">
    <source>
        <dbReference type="SAM" id="MobiDB-lite"/>
    </source>
</evidence>
<keyword evidence="3" id="KW-1185">Reference proteome</keyword>
<evidence type="ECO:0000313" key="2">
    <source>
        <dbReference type="EMBL" id="GLD53687.1"/>
    </source>
</evidence>
<protein>
    <submittedName>
        <fullName evidence="2">Protein transport protein Sec24D</fullName>
    </submittedName>
</protein>
<dbReference type="EMBL" id="BRZM01000018">
    <property type="protein sequence ID" value="GLD53687.1"/>
    <property type="molecule type" value="Genomic_DNA"/>
</dbReference>
<comment type="caution">
    <text evidence="2">The sequence shown here is derived from an EMBL/GenBank/DDBJ whole genome shotgun (WGS) entry which is preliminary data.</text>
</comment>
<feature type="compositionally biased region" description="Polar residues" evidence="1">
    <location>
        <begin position="126"/>
        <end position="137"/>
    </location>
</feature>
<feature type="region of interest" description="Disordered" evidence="1">
    <location>
        <begin position="123"/>
        <end position="192"/>
    </location>
</feature>
<reference evidence="2" key="1">
    <citation type="submission" date="2022-08" db="EMBL/GenBank/DDBJ databases">
        <title>Genome sequencing of akame (Lates japonicus).</title>
        <authorList>
            <person name="Hashiguchi Y."/>
            <person name="Takahashi H."/>
        </authorList>
    </citation>
    <scope>NUCLEOTIDE SEQUENCE</scope>
    <source>
        <strain evidence="2">Kochi</strain>
    </source>
</reference>
<dbReference type="Proteomes" id="UP001279410">
    <property type="component" value="Unassembled WGS sequence"/>
</dbReference>
<sequence length="192" mass="20865">MLLHPHTPRPSQGWGSYQEWLGWSAQPLYGHYKDHLERHCSSNRYDEIAVSSTAGMPPPPVSSQYNQMSNRMVLIPQSCICCLWTTSTVPIQQHGLTWPTCTTAAHQSDECYELGQLCPQDPCRASSPTSSIGQQPFQAPPPTSNGPSHRCHQATRSPHVSTNVPSDLSSTVTPASMPMAGPPLSPQAGSGY</sequence>
<dbReference type="AlphaFoldDB" id="A0AAD3R2J5"/>
<feature type="compositionally biased region" description="Polar residues" evidence="1">
    <location>
        <begin position="154"/>
        <end position="174"/>
    </location>
</feature>